<protein>
    <submittedName>
        <fullName evidence="1">Uncharacterized protein</fullName>
    </submittedName>
</protein>
<dbReference type="Proteomes" id="UP000198551">
    <property type="component" value="Unassembled WGS sequence"/>
</dbReference>
<proteinExistence type="predicted"/>
<organism evidence="1 2">
    <name type="scientific">Micromonospora marina</name>
    <dbReference type="NCBI Taxonomy" id="307120"/>
    <lineage>
        <taxon>Bacteria</taxon>
        <taxon>Bacillati</taxon>
        <taxon>Actinomycetota</taxon>
        <taxon>Actinomycetes</taxon>
        <taxon>Micromonosporales</taxon>
        <taxon>Micromonosporaceae</taxon>
        <taxon>Micromonospora</taxon>
    </lineage>
</organism>
<name>A0A1C4Y9E2_9ACTN</name>
<dbReference type="RefSeq" id="WP_091046109.1">
    <property type="nucleotide sequence ID" value="NZ_FMCV01000010.1"/>
</dbReference>
<dbReference type="AlphaFoldDB" id="A0A1C4Y9E2"/>
<dbReference type="EMBL" id="FMCV01000010">
    <property type="protein sequence ID" value="SCF17256.1"/>
    <property type="molecule type" value="Genomic_DNA"/>
</dbReference>
<gene>
    <name evidence="1" type="ORF">GA0070215_11053</name>
</gene>
<evidence type="ECO:0000313" key="2">
    <source>
        <dbReference type="Proteomes" id="UP000198551"/>
    </source>
</evidence>
<keyword evidence="2" id="KW-1185">Reference proteome</keyword>
<evidence type="ECO:0000313" key="1">
    <source>
        <dbReference type="EMBL" id="SCF17256.1"/>
    </source>
</evidence>
<accession>A0A1C4Y9E2</accession>
<reference evidence="2" key="1">
    <citation type="submission" date="2016-06" db="EMBL/GenBank/DDBJ databases">
        <authorList>
            <person name="Varghese N."/>
        </authorList>
    </citation>
    <scope>NUCLEOTIDE SEQUENCE [LARGE SCALE GENOMIC DNA]</scope>
    <source>
        <strain evidence="2">DSM 45555</strain>
    </source>
</reference>
<sequence length="94" mass="10307">MTKKIAVSLPDDVAERLAREPNVSAFVARAVRRQMAGEQTRVVLARAGVTIADEDVDRAHAEMQQLAASITPELREQATKLQSEVLAARAKARR</sequence>